<feature type="compositionally biased region" description="Basic residues" evidence="1">
    <location>
        <begin position="172"/>
        <end position="186"/>
    </location>
</feature>
<feature type="compositionally biased region" description="Basic and acidic residues" evidence="1">
    <location>
        <begin position="140"/>
        <end position="151"/>
    </location>
</feature>
<reference evidence="2" key="1">
    <citation type="submission" date="2020-02" db="EMBL/GenBank/DDBJ databases">
        <authorList>
            <person name="Meier V. D."/>
        </authorList>
    </citation>
    <scope>NUCLEOTIDE SEQUENCE</scope>
    <source>
        <strain evidence="2">AVDCRST_MAG33</strain>
    </source>
</reference>
<evidence type="ECO:0000256" key="1">
    <source>
        <dbReference type="SAM" id="MobiDB-lite"/>
    </source>
</evidence>
<dbReference type="EMBL" id="CADCWK010000312">
    <property type="protein sequence ID" value="CAA9571962.1"/>
    <property type="molecule type" value="Genomic_DNA"/>
</dbReference>
<feature type="compositionally biased region" description="Basic residues" evidence="1">
    <location>
        <begin position="63"/>
        <end position="90"/>
    </location>
</feature>
<evidence type="ECO:0000313" key="2">
    <source>
        <dbReference type="EMBL" id="CAA9571962.1"/>
    </source>
</evidence>
<feature type="compositionally biased region" description="Basic and acidic residues" evidence="1">
    <location>
        <begin position="1"/>
        <end position="10"/>
    </location>
</feature>
<proteinExistence type="predicted"/>
<name>A0A6J4VEY8_9BACT</name>
<feature type="compositionally biased region" description="Basic residues" evidence="1">
    <location>
        <begin position="123"/>
        <end position="132"/>
    </location>
</feature>
<feature type="region of interest" description="Disordered" evidence="1">
    <location>
        <begin position="1"/>
        <end position="192"/>
    </location>
</feature>
<sequence length="192" mass="22074">VRWQRRERGTGRRNQPVVHRPADRRGAAGPQCLRGGRARHDGDAAGHPRRRRGRRGVGDRRDLHGHRVGHRVGTRRAGRLRRLGRVHLRRRDPDHPQRPGRGRLRPGRADARVRLRAATPARPRVHPRHRCARLPGGAGLDRRHPGRRDPVGPRGVRRPGHRDRDHRDHPLGHRPGHPVLHLRGRAPRHDRV</sequence>
<protein>
    <submittedName>
        <fullName evidence="2">Uncharacterized protein</fullName>
    </submittedName>
</protein>
<feature type="compositionally biased region" description="Basic and acidic residues" evidence="1">
    <location>
        <begin position="162"/>
        <end position="171"/>
    </location>
</feature>
<feature type="non-terminal residue" evidence="2">
    <location>
        <position position="1"/>
    </location>
</feature>
<accession>A0A6J4VEY8</accession>
<feature type="non-terminal residue" evidence="2">
    <location>
        <position position="192"/>
    </location>
</feature>
<organism evidence="2">
    <name type="scientific">uncultured Thermomicrobiales bacterium</name>
    <dbReference type="NCBI Taxonomy" id="1645740"/>
    <lineage>
        <taxon>Bacteria</taxon>
        <taxon>Pseudomonadati</taxon>
        <taxon>Thermomicrobiota</taxon>
        <taxon>Thermomicrobia</taxon>
        <taxon>Thermomicrobiales</taxon>
        <taxon>environmental samples</taxon>
    </lineage>
</organism>
<gene>
    <name evidence="2" type="ORF">AVDCRST_MAG33-2621</name>
</gene>
<dbReference type="AlphaFoldDB" id="A0A6J4VEY8"/>